<organism evidence="2 3">
    <name type="scientific">Chlorogloeopsis fritschii PCC 6912</name>
    <dbReference type="NCBI Taxonomy" id="211165"/>
    <lineage>
        <taxon>Bacteria</taxon>
        <taxon>Bacillati</taxon>
        <taxon>Cyanobacteriota</taxon>
        <taxon>Cyanophyceae</taxon>
        <taxon>Nostocales</taxon>
        <taxon>Chlorogloeopsidaceae</taxon>
        <taxon>Chlorogloeopsis</taxon>
    </lineage>
</organism>
<proteinExistence type="predicted"/>
<comment type="caution">
    <text evidence="2">The sequence shown here is derived from an EMBL/GenBank/DDBJ whole genome shotgun (WGS) entry which is preliminary data.</text>
</comment>
<feature type="transmembrane region" description="Helical" evidence="1">
    <location>
        <begin position="29"/>
        <end position="52"/>
    </location>
</feature>
<dbReference type="STRING" id="211165.GCA_000317285_01537"/>
<feature type="transmembrane region" description="Helical" evidence="1">
    <location>
        <begin position="336"/>
        <end position="354"/>
    </location>
</feature>
<reference evidence="2 3" key="1">
    <citation type="journal article" date="2019" name="Genome Biol. Evol.">
        <title>Day and night: Metabolic profiles and evolutionary relationships of six axenic non-marine cyanobacteria.</title>
        <authorList>
            <person name="Will S.E."/>
            <person name="Henke P."/>
            <person name="Boedeker C."/>
            <person name="Huang S."/>
            <person name="Brinkmann H."/>
            <person name="Rohde M."/>
            <person name="Jarek M."/>
            <person name="Friedl T."/>
            <person name="Seufert S."/>
            <person name="Schumacher M."/>
            <person name="Overmann J."/>
            <person name="Neumann-Schaal M."/>
            <person name="Petersen J."/>
        </authorList>
    </citation>
    <scope>NUCLEOTIDE SEQUENCE [LARGE SCALE GENOMIC DNA]</scope>
    <source>
        <strain evidence="2 3">PCC 6912</strain>
    </source>
</reference>
<dbReference type="OrthoDB" id="9857095at2"/>
<accession>A0A3S0ZTZ5</accession>
<dbReference type="Proteomes" id="UP000268857">
    <property type="component" value="Unassembled WGS sequence"/>
</dbReference>
<feature type="transmembrane region" description="Helical" evidence="1">
    <location>
        <begin position="227"/>
        <end position="254"/>
    </location>
</feature>
<gene>
    <name evidence="2" type="ORF">PCC6912_32350</name>
</gene>
<feature type="transmembrane region" description="Helical" evidence="1">
    <location>
        <begin position="308"/>
        <end position="330"/>
    </location>
</feature>
<evidence type="ECO:0000313" key="3">
    <source>
        <dbReference type="Proteomes" id="UP000268857"/>
    </source>
</evidence>
<feature type="transmembrane region" description="Helical" evidence="1">
    <location>
        <begin position="393"/>
        <end position="412"/>
    </location>
</feature>
<dbReference type="RefSeq" id="WP_016879327.1">
    <property type="nucleotide sequence ID" value="NZ_AJLN01000051.1"/>
</dbReference>
<protein>
    <recommendedName>
        <fullName evidence="4">Glycosyltransferase RgtA/B/C/D-like domain-containing protein</fullName>
    </recommendedName>
</protein>
<evidence type="ECO:0008006" key="4">
    <source>
        <dbReference type="Google" id="ProtNLM"/>
    </source>
</evidence>
<dbReference type="EMBL" id="RSCJ01000012">
    <property type="protein sequence ID" value="RUR79699.1"/>
    <property type="molecule type" value="Genomic_DNA"/>
</dbReference>
<feature type="transmembrane region" description="Helical" evidence="1">
    <location>
        <begin position="266"/>
        <end position="287"/>
    </location>
</feature>
<keyword evidence="1" id="KW-1133">Transmembrane helix</keyword>
<feature type="transmembrane region" description="Helical" evidence="1">
    <location>
        <begin position="196"/>
        <end position="215"/>
    </location>
</feature>
<feature type="transmembrane region" description="Helical" evidence="1">
    <location>
        <begin position="366"/>
        <end position="387"/>
    </location>
</feature>
<name>A0A3S0ZTZ5_CHLFR</name>
<keyword evidence="3" id="KW-1185">Reference proteome</keyword>
<keyword evidence="1" id="KW-0472">Membrane</keyword>
<keyword evidence="1" id="KW-0812">Transmembrane</keyword>
<feature type="transmembrane region" description="Helical" evidence="1">
    <location>
        <begin position="120"/>
        <end position="137"/>
    </location>
</feature>
<evidence type="ECO:0000313" key="2">
    <source>
        <dbReference type="EMBL" id="RUR79699.1"/>
    </source>
</evidence>
<feature type="transmembrane region" description="Helical" evidence="1">
    <location>
        <begin position="95"/>
        <end position="113"/>
    </location>
</feature>
<sequence>MLKQKLSLLTLKQNSANIHESITLNQYDFIAIFLAVIVGIILSIMPHILWLFKTGDFTWIADNDDLLYLSTASTAYHNHIMSLGDPVVITGGSTVYPWIQLIPGVILAKLFALNPININFIWRIWAGISVSTGWYLVTRVYLKNSWVALGVTVIFMTDIGINSCSLIFNHFITATNIAVGNTGGLLQTNPKLLDQWRLITPGMSMVYLLVHIWLFRLALTKPTRNRIILAAASFGVLFYVYFYFWTAATFALLIGILLDDNHRKTYLSTGILGIIFGLPQVIINALVKNSSNKEWLPRIDFFLPIPHFSELLIPKLALSLLFLTFLWVIFRRKDLIHLWALAASALLLTNHQIVTGLQIQNFHWNYCYGPVISLLLIVIVTELIPLINFWKKPLLLCGIALSSLYITTGIWLRSVEVTQTKESVELTNNYHKYYQQRFKDSNFRLEPRAVVAGKKEFVDFAVIMENQRLLSGYSVMVSPTIDNAEWDARIALNAYLEGIDRSSFIVQQKIDLMAHKFGPWRRNKQILEERVQSRQKYFDEIVADPVKAFKKFQVKYVALSQNAKSPEYLKLGWKLQQNGAYWQVWENKL</sequence>
<dbReference type="AlphaFoldDB" id="A0A3S0ZTZ5"/>
<evidence type="ECO:0000256" key="1">
    <source>
        <dbReference type="SAM" id="Phobius"/>
    </source>
</evidence>